<evidence type="ECO:0000256" key="2">
    <source>
        <dbReference type="PROSITE-ProRule" id="PRU00169"/>
    </source>
</evidence>
<dbReference type="RefSeq" id="WP_110131855.1">
    <property type="nucleotide sequence ID" value="NZ_QHJQ01000010.1"/>
</dbReference>
<keyword evidence="1 2" id="KW-0597">Phosphoprotein</keyword>
<sequence length="136" mass="14972">MHNSGHSKAGDKTRVLVIDDEERFTKMVKLNLEGTGLYSVRALNESRKAIDVTREFEPHIILLDVVMPEVDGGDVANNLRARTATKDIPIIFVSAMVSNKESHSGFYESGGEHFLAKPVTTECLSGAIEEVLCKVK</sequence>
<dbReference type="InterPro" id="IPR050595">
    <property type="entry name" value="Bact_response_regulator"/>
</dbReference>
<reference evidence="4 5" key="1">
    <citation type="submission" date="2018-05" db="EMBL/GenBank/DDBJ databases">
        <title>Coraliomargarita sinensis sp. nov., isolated from a marine solar saltern.</title>
        <authorList>
            <person name="Zhou L.Y."/>
        </authorList>
    </citation>
    <scope>NUCLEOTIDE SEQUENCE [LARGE SCALE GENOMIC DNA]</scope>
    <source>
        <strain evidence="4 5">WN38</strain>
    </source>
</reference>
<dbReference type="SMART" id="SM00448">
    <property type="entry name" value="REC"/>
    <property type="match status" value="1"/>
</dbReference>
<proteinExistence type="predicted"/>
<dbReference type="AlphaFoldDB" id="A0A317ZHR0"/>
<evidence type="ECO:0000313" key="4">
    <source>
        <dbReference type="EMBL" id="PXA03299.1"/>
    </source>
</evidence>
<dbReference type="PANTHER" id="PTHR44591">
    <property type="entry name" value="STRESS RESPONSE REGULATOR PROTEIN 1"/>
    <property type="match status" value="1"/>
</dbReference>
<dbReference type="OrthoDB" id="9808843at2"/>
<comment type="caution">
    <text evidence="4">The sequence shown here is derived from an EMBL/GenBank/DDBJ whole genome shotgun (WGS) entry which is preliminary data.</text>
</comment>
<feature type="domain" description="Response regulatory" evidence="3">
    <location>
        <begin position="14"/>
        <end position="132"/>
    </location>
</feature>
<dbReference type="InterPro" id="IPR011006">
    <property type="entry name" value="CheY-like_superfamily"/>
</dbReference>
<evidence type="ECO:0000313" key="5">
    <source>
        <dbReference type="Proteomes" id="UP000247099"/>
    </source>
</evidence>
<keyword evidence="5" id="KW-1185">Reference proteome</keyword>
<accession>A0A317ZHR0</accession>
<name>A0A317ZHR0_9BACT</name>
<dbReference type="Pfam" id="PF00072">
    <property type="entry name" value="Response_reg"/>
    <property type="match status" value="1"/>
</dbReference>
<dbReference type="PANTHER" id="PTHR44591:SF3">
    <property type="entry name" value="RESPONSE REGULATORY DOMAIN-CONTAINING PROTEIN"/>
    <property type="match status" value="1"/>
</dbReference>
<organism evidence="4 5">
    <name type="scientific">Coraliomargarita sinensis</name>
    <dbReference type="NCBI Taxonomy" id="2174842"/>
    <lineage>
        <taxon>Bacteria</taxon>
        <taxon>Pseudomonadati</taxon>
        <taxon>Verrucomicrobiota</taxon>
        <taxon>Opitutia</taxon>
        <taxon>Puniceicoccales</taxon>
        <taxon>Coraliomargaritaceae</taxon>
        <taxon>Coraliomargarita</taxon>
    </lineage>
</organism>
<dbReference type="InterPro" id="IPR001789">
    <property type="entry name" value="Sig_transdc_resp-reg_receiver"/>
</dbReference>
<evidence type="ECO:0000259" key="3">
    <source>
        <dbReference type="PROSITE" id="PS50110"/>
    </source>
</evidence>
<dbReference type="SUPFAM" id="SSF52172">
    <property type="entry name" value="CheY-like"/>
    <property type="match status" value="1"/>
</dbReference>
<dbReference type="InParanoid" id="A0A317ZHR0"/>
<dbReference type="GO" id="GO:0000160">
    <property type="term" value="P:phosphorelay signal transduction system"/>
    <property type="evidence" value="ECO:0007669"/>
    <property type="project" value="InterPro"/>
</dbReference>
<dbReference type="Proteomes" id="UP000247099">
    <property type="component" value="Unassembled WGS sequence"/>
</dbReference>
<dbReference type="PROSITE" id="PS50110">
    <property type="entry name" value="RESPONSE_REGULATORY"/>
    <property type="match status" value="1"/>
</dbReference>
<protein>
    <submittedName>
        <fullName evidence="4">Response regulator</fullName>
    </submittedName>
</protein>
<dbReference type="EMBL" id="QHJQ01000010">
    <property type="protein sequence ID" value="PXA03299.1"/>
    <property type="molecule type" value="Genomic_DNA"/>
</dbReference>
<dbReference type="Gene3D" id="3.40.50.2300">
    <property type="match status" value="1"/>
</dbReference>
<feature type="modified residue" description="4-aspartylphosphate" evidence="2">
    <location>
        <position position="64"/>
    </location>
</feature>
<evidence type="ECO:0000256" key="1">
    <source>
        <dbReference type="ARBA" id="ARBA00022553"/>
    </source>
</evidence>
<gene>
    <name evidence="4" type="ORF">DDZ13_12815</name>
</gene>